<sequence>MSLFVNPDIPYFQEVVLMAINCSLCGYRSNEVKSIAGIAERGKQFRLLIATEEDLSRDILKSDTASVALPELGIDSEPGTLGGHFTTIEGLLVLIRDKVRPSVLLSLNACSTLHMHLSKVDLRVYALGNQ</sequence>
<gene>
    <name evidence="6" type="ORF">TTAC_LOCUS11249</name>
</gene>
<comment type="similarity">
    <text evidence="1">Belongs to the ZPR1 family.</text>
</comment>
<dbReference type="NCBIfam" id="TIGR00310">
    <property type="entry name" value="ZPR1_znf"/>
    <property type="match status" value="1"/>
</dbReference>
<evidence type="ECO:0000256" key="1">
    <source>
        <dbReference type="ARBA" id="ARBA00008354"/>
    </source>
</evidence>
<keyword evidence="4" id="KW-0862">Zinc</keyword>
<dbReference type="Pfam" id="PF03367">
    <property type="entry name" value="Zn_ribbon_ZPR1"/>
    <property type="match status" value="1"/>
</dbReference>
<dbReference type="PANTHER" id="PTHR10876:SF0">
    <property type="entry name" value="ZINC FINGER PROTEIN ZPR1"/>
    <property type="match status" value="1"/>
</dbReference>
<dbReference type="Pfam" id="PF22794">
    <property type="entry name" value="jr-ZPR1"/>
    <property type="match status" value="1"/>
</dbReference>
<dbReference type="InterPro" id="IPR042452">
    <property type="entry name" value="ZPR1_Znf1/2"/>
</dbReference>
<reference evidence="6 7" key="2">
    <citation type="submission" date="2018-11" db="EMBL/GenBank/DDBJ databases">
        <authorList>
            <consortium name="Pathogen Informatics"/>
        </authorList>
    </citation>
    <scope>NUCLEOTIDE SEQUENCE [LARGE SCALE GENOMIC DNA]</scope>
</reference>
<evidence type="ECO:0000256" key="3">
    <source>
        <dbReference type="ARBA" id="ARBA00022771"/>
    </source>
</evidence>
<evidence type="ECO:0000313" key="6">
    <source>
        <dbReference type="EMBL" id="VDM36229.1"/>
    </source>
</evidence>
<protein>
    <submittedName>
        <fullName evidence="8">Zpr1 domain-containing protein</fullName>
    </submittedName>
</protein>
<evidence type="ECO:0000259" key="5">
    <source>
        <dbReference type="SMART" id="SM00709"/>
    </source>
</evidence>
<name>A0A0R3XCI9_HYDTA</name>
<feature type="domain" description="Zinc finger ZPR1-type" evidence="5">
    <location>
        <begin position="1"/>
        <end position="129"/>
    </location>
</feature>
<organism evidence="8">
    <name type="scientific">Hydatigena taeniaeformis</name>
    <name type="common">Feline tapeworm</name>
    <name type="synonym">Taenia taeniaeformis</name>
    <dbReference type="NCBI Taxonomy" id="6205"/>
    <lineage>
        <taxon>Eukaryota</taxon>
        <taxon>Metazoa</taxon>
        <taxon>Spiralia</taxon>
        <taxon>Lophotrochozoa</taxon>
        <taxon>Platyhelminthes</taxon>
        <taxon>Cestoda</taxon>
        <taxon>Eucestoda</taxon>
        <taxon>Cyclophyllidea</taxon>
        <taxon>Taeniidae</taxon>
        <taxon>Hydatigera</taxon>
    </lineage>
</organism>
<reference evidence="8" key="1">
    <citation type="submission" date="2017-02" db="UniProtKB">
        <authorList>
            <consortium name="WormBaseParasite"/>
        </authorList>
    </citation>
    <scope>IDENTIFICATION</scope>
</reference>
<dbReference type="InterPro" id="IPR056180">
    <property type="entry name" value="ZPR1_jr_dom"/>
</dbReference>
<evidence type="ECO:0000313" key="7">
    <source>
        <dbReference type="Proteomes" id="UP000274429"/>
    </source>
</evidence>
<dbReference type="Gene3D" id="2.20.25.420">
    <property type="entry name" value="ZPR1, zinc finger domain"/>
    <property type="match status" value="1"/>
</dbReference>
<dbReference type="OrthoDB" id="308464at2759"/>
<dbReference type="WBParaSite" id="TTAC_0001126601-mRNA-1">
    <property type="protein sequence ID" value="TTAC_0001126601-mRNA-1"/>
    <property type="gene ID" value="TTAC_0001126601"/>
</dbReference>
<dbReference type="SMART" id="SM00709">
    <property type="entry name" value="Zpr1"/>
    <property type="match status" value="1"/>
</dbReference>
<keyword evidence="3" id="KW-0863">Zinc-finger</keyword>
<keyword evidence="2" id="KW-0479">Metal-binding</keyword>
<keyword evidence="7" id="KW-1185">Reference proteome</keyword>
<accession>A0A0R3XCI9</accession>
<dbReference type="InterPro" id="IPR042451">
    <property type="entry name" value="ZPR1_A/B_dom"/>
</dbReference>
<dbReference type="Gene3D" id="2.60.120.1040">
    <property type="entry name" value="ZPR1, A/B domain"/>
    <property type="match status" value="1"/>
</dbReference>
<dbReference type="InterPro" id="IPR040141">
    <property type="entry name" value="ZPR1"/>
</dbReference>
<dbReference type="GO" id="GO:0008270">
    <property type="term" value="F:zinc ion binding"/>
    <property type="evidence" value="ECO:0007669"/>
    <property type="project" value="UniProtKB-KW"/>
</dbReference>
<evidence type="ECO:0000313" key="8">
    <source>
        <dbReference type="WBParaSite" id="TTAC_0001126601-mRNA-1"/>
    </source>
</evidence>
<evidence type="ECO:0000256" key="4">
    <source>
        <dbReference type="ARBA" id="ARBA00022833"/>
    </source>
</evidence>
<dbReference type="STRING" id="6205.A0A0R3XCI9"/>
<dbReference type="Proteomes" id="UP000274429">
    <property type="component" value="Unassembled WGS sequence"/>
</dbReference>
<evidence type="ECO:0000256" key="2">
    <source>
        <dbReference type="ARBA" id="ARBA00022723"/>
    </source>
</evidence>
<dbReference type="InterPro" id="IPR004457">
    <property type="entry name" value="Znf_ZPR1"/>
</dbReference>
<dbReference type="EMBL" id="UYWX01023378">
    <property type="protein sequence ID" value="VDM36229.1"/>
    <property type="molecule type" value="Genomic_DNA"/>
</dbReference>
<dbReference type="PANTHER" id="PTHR10876">
    <property type="entry name" value="ZINC FINGER PROTEIN ZPR1"/>
    <property type="match status" value="1"/>
</dbReference>
<dbReference type="AlphaFoldDB" id="A0A0R3XCI9"/>
<dbReference type="GO" id="GO:0005634">
    <property type="term" value="C:nucleus"/>
    <property type="evidence" value="ECO:0007669"/>
    <property type="project" value="TreeGrafter"/>
</dbReference>
<proteinExistence type="inferred from homology"/>